<organism evidence="2 3">
    <name type="scientific">Cupriavidus oxalaticus</name>
    <dbReference type="NCBI Taxonomy" id="96344"/>
    <lineage>
        <taxon>Bacteria</taxon>
        <taxon>Pseudomonadati</taxon>
        <taxon>Pseudomonadota</taxon>
        <taxon>Betaproteobacteria</taxon>
        <taxon>Burkholderiales</taxon>
        <taxon>Burkholderiaceae</taxon>
        <taxon>Cupriavidus</taxon>
    </lineage>
</organism>
<evidence type="ECO:0000313" key="2">
    <source>
        <dbReference type="EMBL" id="SPC17355.1"/>
    </source>
</evidence>
<gene>
    <name evidence="2" type="ORF">CO2235_90229</name>
    <name evidence="1" type="ORF">JTE92_18205</name>
</gene>
<dbReference type="GeneID" id="303491487"/>
<name>A0A976GBI9_9BURK</name>
<keyword evidence="4" id="KW-1185">Reference proteome</keyword>
<protein>
    <submittedName>
        <fullName evidence="2">Uncharacterized protein</fullName>
    </submittedName>
</protein>
<dbReference type="EMBL" id="CP069812">
    <property type="protein sequence ID" value="QRQ95388.1"/>
    <property type="molecule type" value="Genomic_DNA"/>
</dbReference>
<reference evidence="2 3" key="1">
    <citation type="submission" date="2018-01" db="EMBL/GenBank/DDBJ databases">
        <authorList>
            <person name="Clerissi C."/>
        </authorList>
    </citation>
    <scope>NUCLEOTIDE SEQUENCE [LARGE SCALE GENOMIC DNA]</scope>
    <source>
        <strain evidence="2">Cupriavidus oxalaticus LMG 2235</strain>
    </source>
</reference>
<dbReference type="Proteomes" id="UP000623307">
    <property type="component" value="Chromosome 2"/>
</dbReference>
<dbReference type="OrthoDB" id="9941266at2"/>
<proteinExistence type="predicted"/>
<dbReference type="EMBL" id="OGUS01000131">
    <property type="protein sequence ID" value="SPC17355.1"/>
    <property type="molecule type" value="Genomic_DNA"/>
</dbReference>
<reference evidence="1 4" key="2">
    <citation type="submission" date="2021-02" db="EMBL/GenBank/DDBJ databases">
        <title>Complete Genome Sequence of Cupriavidus oxalaticus Strain Ox1, a Soil Oxalate-Degrading Species.</title>
        <authorList>
            <person name="Palmieri F."/>
            <person name="Udriet P."/>
            <person name="Deuasquier M."/>
            <person name="Beaudoing E."/>
            <person name="Johnson S.L."/>
            <person name="Davenport K.W."/>
            <person name="Chain P.S."/>
            <person name="Bindschedler S."/>
            <person name="Junier P."/>
        </authorList>
    </citation>
    <scope>NUCLEOTIDE SEQUENCE [LARGE SCALE GENOMIC DNA]</scope>
    <source>
        <strain evidence="1 4">Ox1</strain>
    </source>
</reference>
<dbReference type="AlphaFoldDB" id="A0A976GBI9"/>
<dbReference type="Proteomes" id="UP000256862">
    <property type="component" value="Chromosome CO2235"/>
</dbReference>
<sequence length="118" mass="12763">MKPAITKGPWRVEPFIVDGETVSIKVRGPAKDDNERGLILAQTSYASDVQQRICYVETEAQALANAQAIAAVHDLLAVAIEVDRLLTKQKWIVDGPDPESQLLAAARAAITKAVGEQQ</sequence>
<dbReference type="RefSeq" id="WP_063238537.1">
    <property type="nucleotide sequence ID" value="NZ_CP069810.1"/>
</dbReference>
<evidence type="ECO:0000313" key="1">
    <source>
        <dbReference type="EMBL" id="QRQ95388.1"/>
    </source>
</evidence>
<accession>A0A976GBI9</accession>
<evidence type="ECO:0000313" key="4">
    <source>
        <dbReference type="Proteomes" id="UP000623307"/>
    </source>
</evidence>
<evidence type="ECO:0000313" key="3">
    <source>
        <dbReference type="Proteomes" id="UP000256862"/>
    </source>
</evidence>